<protein>
    <submittedName>
        <fullName evidence="2">Uncharacterized protein</fullName>
    </submittedName>
</protein>
<keyword evidence="1" id="KW-1133">Transmembrane helix</keyword>
<reference evidence="2" key="1">
    <citation type="submission" date="2019-01" db="EMBL/GenBank/DDBJ databases">
        <authorList>
            <consortium name="Genoscope - CEA"/>
            <person name="William W."/>
        </authorList>
    </citation>
    <scope>NUCLEOTIDE SEQUENCE</scope>
    <source>
        <strain evidence="2">CR-1</strain>
    </source>
</reference>
<feature type="transmembrane region" description="Helical" evidence="1">
    <location>
        <begin position="131"/>
        <end position="160"/>
    </location>
</feature>
<accession>A0A484HM87</accession>
<dbReference type="EMBL" id="CAACVI010000034">
    <property type="protein sequence ID" value="VEN74696.1"/>
    <property type="molecule type" value="Genomic_DNA"/>
</dbReference>
<evidence type="ECO:0000313" key="2">
    <source>
        <dbReference type="EMBL" id="VEN74696.1"/>
    </source>
</evidence>
<keyword evidence="1" id="KW-0472">Membrane</keyword>
<gene>
    <name evidence="2" type="ORF">EPICR_40283</name>
</gene>
<proteinExistence type="predicted"/>
<feature type="transmembrane region" description="Helical" evidence="1">
    <location>
        <begin position="104"/>
        <end position="125"/>
    </location>
</feature>
<dbReference type="AlphaFoldDB" id="A0A484HM87"/>
<organism evidence="2">
    <name type="scientific">uncultured Desulfobacteraceae bacterium</name>
    <dbReference type="NCBI Taxonomy" id="218296"/>
    <lineage>
        <taxon>Bacteria</taxon>
        <taxon>Pseudomonadati</taxon>
        <taxon>Thermodesulfobacteriota</taxon>
        <taxon>Desulfobacteria</taxon>
        <taxon>Desulfobacterales</taxon>
        <taxon>Desulfobacteraceae</taxon>
        <taxon>environmental samples</taxon>
    </lineage>
</organism>
<keyword evidence="1" id="KW-0812">Transmembrane</keyword>
<name>A0A484HM87_9BACT</name>
<evidence type="ECO:0000256" key="1">
    <source>
        <dbReference type="SAM" id="Phobius"/>
    </source>
</evidence>
<sequence length="169" mass="18681">MKTDMSPPLTEDILAEDGFKDRFFALRTLWKEGSLEISTPAARGKKPGPAMIRSVIQPDADFMVYVSPDLLKDGKRARKIVKKHFARVSRQTGWIRILDRAVRLLNGLSLVLSAVLMALGGWMIAKGEAGVWAWVAALGGGALFFIRRIADFAVKAAAFLKKKKKRRAG</sequence>